<gene>
    <name evidence="1" type="ORF">WILLOW_17</name>
</gene>
<reference evidence="1 2" key="1">
    <citation type="journal article" date="2015" name="Genome Announc.">
        <title>Complete Genome Sequences of Nine Phages Capable of Infecting Paenibacillus larvae, the Causative Agent of American Foulbrood Disease in Honeybees.</title>
        <authorList>
            <person name="Tsourkas P.K."/>
            <person name="Yost D.G."/>
            <person name="Krohn A."/>
            <person name="LeBlanc L."/>
            <person name="Zhang A."/>
            <person name="Stamereilers C."/>
            <person name="Amy P.S."/>
        </authorList>
    </citation>
    <scope>NUCLEOTIDE SEQUENCE [LARGE SCALE GENOMIC DNA]</scope>
</reference>
<sequence>MISLAETYRFFDSTDTDERLYTADEFAEYFRQVLSDGIFNGGTNLKVESTGKNMETYIQPGYAWLQGYLYAVKDTKLNLQHPYPHATLDRIDRVVVRLDKRLDHRYVRAFVKEGIPSTTPSPPALTRNDNVFEISLAQVKIVKGKSYIEAYQITDERLNKTVCGIVNSLIQADTTTIFNQFQKWFESRTADFEKEWKEWLEKMKDQGGGKFGVTSVNGKTGDVILMAKHVGAPSINDLRAYALKGEPAGQYTPTFLNGWYVQAGEVKGVCYYKDQFGYVHLYGTCSGTKTEFGTPLFNLPAGFRPSGVIRVGCLMIDFADYSRSIQFLGVYPSGEVLIESYGLPGFVSFSIFPSSFYGQR</sequence>
<protein>
    <submittedName>
        <fullName evidence="1">Tail protein</fullName>
    </submittedName>
</protein>
<name>A0A0K2CXQ9_9CAUD</name>
<accession>A0A0K2CXQ9</accession>
<evidence type="ECO:0000313" key="2">
    <source>
        <dbReference type="Proteomes" id="UP000225905"/>
    </source>
</evidence>
<evidence type="ECO:0000313" key="1">
    <source>
        <dbReference type="EMBL" id="ALA12354.1"/>
    </source>
</evidence>
<dbReference type="Proteomes" id="UP000225905">
    <property type="component" value="Segment"/>
</dbReference>
<proteinExistence type="predicted"/>
<dbReference type="EMBL" id="KT361650">
    <property type="protein sequence ID" value="ALA12354.1"/>
    <property type="molecule type" value="Genomic_DNA"/>
</dbReference>
<organism evidence="1 2">
    <name type="scientific">Paenibacillus phage Willow</name>
    <dbReference type="NCBI Taxonomy" id="1636262"/>
    <lineage>
        <taxon>Viruses</taxon>
        <taxon>Duplodnaviria</taxon>
        <taxon>Heunggongvirae</taxon>
        <taxon>Uroviricota</taxon>
        <taxon>Caudoviricetes</taxon>
        <taxon>Fernvirus</taxon>
        <taxon>Fernvirus fern</taxon>
    </lineage>
</organism>